<comment type="caution">
    <text evidence="4">The sequence shown here is derived from an EMBL/GenBank/DDBJ whole genome shotgun (WGS) entry which is preliminary data.</text>
</comment>
<dbReference type="PANTHER" id="PTHR48106:SF8">
    <property type="entry name" value="OS02G0805600 PROTEIN"/>
    <property type="match status" value="1"/>
</dbReference>
<evidence type="ECO:0000256" key="1">
    <source>
        <dbReference type="ARBA" id="ARBA00022857"/>
    </source>
</evidence>
<dbReference type="Proteomes" id="UP001183176">
    <property type="component" value="Unassembled WGS sequence"/>
</dbReference>
<evidence type="ECO:0000313" key="5">
    <source>
        <dbReference type="Proteomes" id="UP001183176"/>
    </source>
</evidence>
<evidence type="ECO:0000313" key="4">
    <source>
        <dbReference type="EMBL" id="MDT0262219.1"/>
    </source>
</evidence>
<accession>A0ABU2JCM1</accession>
<keyword evidence="2" id="KW-0560">Oxidoreductase</keyword>
<keyword evidence="1" id="KW-0521">NADP</keyword>
<name>A0ABU2JCM1_9ACTN</name>
<dbReference type="Pfam" id="PF00107">
    <property type="entry name" value="ADH_zinc_N"/>
    <property type="match status" value="1"/>
</dbReference>
<dbReference type="InterPro" id="IPR036291">
    <property type="entry name" value="NAD(P)-bd_dom_sf"/>
</dbReference>
<dbReference type="EMBL" id="JAVREH010000015">
    <property type="protein sequence ID" value="MDT0262219.1"/>
    <property type="molecule type" value="Genomic_DNA"/>
</dbReference>
<evidence type="ECO:0000256" key="2">
    <source>
        <dbReference type="ARBA" id="ARBA00023002"/>
    </source>
</evidence>
<dbReference type="Gene3D" id="3.40.50.720">
    <property type="entry name" value="NAD(P)-binding Rossmann-like Domain"/>
    <property type="match status" value="1"/>
</dbReference>
<dbReference type="SUPFAM" id="SSF51735">
    <property type="entry name" value="NAD(P)-binding Rossmann-fold domains"/>
    <property type="match status" value="1"/>
</dbReference>
<dbReference type="InterPro" id="IPR014189">
    <property type="entry name" value="Quinone_OxRdtase_PIG3"/>
</dbReference>
<dbReference type="Gene3D" id="3.90.180.10">
    <property type="entry name" value="Medium-chain alcohol dehydrogenases, catalytic domain"/>
    <property type="match status" value="1"/>
</dbReference>
<evidence type="ECO:0000259" key="3">
    <source>
        <dbReference type="SMART" id="SM00829"/>
    </source>
</evidence>
<dbReference type="InterPro" id="IPR013149">
    <property type="entry name" value="ADH-like_C"/>
</dbReference>
<dbReference type="InterPro" id="IPR011032">
    <property type="entry name" value="GroES-like_sf"/>
</dbReference>
<dbReference type="RefSeq" id="WP_311423370.1">
    <property type="nucleotide sequence ID" value="NZ_JAVREH010000015.1"/>
</dbReference>
<proteinExistence type="predicted"/>
<gene>
    <name evidence="4" type="ORF">RM423_12535</name>
</gene>
<dbReference type="InterPro" id="IPR020843">
    <property type="entry name" value="ER"/>
</dbReference>
<dbReference type="InterPro" id="IPR013154">
    <property type="entry name" value="ADH-like_N"/>
</dbReference>
<organism evidence="4 5">
    <name type="scientific">Jatrophihabitans lederbergiae</name>
    <dbReference type="NCBI Taxonomy" id="3075547"/>
    <lineage>
        <taxon>Bacteria</taxon>
        <taxon>Bacillati</taxon>
        <taxon>Actinomycetota</taxon>
        <taxon>Actinomycetes</taxon>
        <taxon>Jatrophihabitantales</taxon>
        <taxon>Jatrophihabitantaceae</taxon>
        <taxon>Jatrophihabitans</taxon>
    </lineage>
</organism>
<dbReference type="Pfam" id="PF08240">
    <property type="entry name" value="ADH_N"/>
    <property type="match status" value="1"/>
</dbReference>
<dbReference type="CDD" id="cd05276">
    <property type="entry name" value="p53_inducible_oxidoreductase"/>
    <property type="match status" value="1"/>
</dbReference>
<keyword evidence="5" id="KW-1185">Reference proteome</keyword>
<feature type="domain" description="Enoyl reductase (ER)" evidence="3">
    <location>
        <begin position="10"/>
        <end position="326"/>
    </location>
</feature>
<dbReference type="SMART" id="SM00829">
    <property type="entry name" value="PKS_ER"/>
    <property type="match status" value="1"/>
</dbReference>
<dbReference type="NCBIfam" id="TIGR02824">
    <property type="entry name" value="quinone_pig3"/>
    <property type="match status" value="1"/>
</dbReference>
<reference evidence="5" key="1">
    <citation type="submission" date="2023-07" db="EMBL/GenBank/DDBJ databases">
        <title>30 novel species of actinomycetes from the DSMZ collection.</title>
        <authorList>
            <person name="Nouioui I."/>
        </authorList>
    </citation>
    <scope>NUCLEOTIDE SEQUENCE [LARGE SCALE GENOMIC DNA]</scope>
    <source>
        <strain evidence="5">DSM 44399</strain>
    </source>
</reference>
<dbReference type="PANTHER" id="PTHR48106">
    <property type="entry name" value="QUINONE OXIDOREDUCTASE PIG3-RELATED"/>
    <property type="match status" value="1"/>
</dbReference>
<dbReference type="SUPFAM" id="SSF50129">
    <property type="entry name" value="GroES-like"/>
    <property type="match status" value="1"/>
</dbReference>
<sequence>MKAVVITEPGGPEVLAYQDVPVPEPADGEVLLEVAATAVNRADLLQRAGNYAPPPGASETLGLECSGRIAALGAGVTGWQVGDEVCALLTGGGYAEQVAVPAAQLMHVPSGVDLVTAAALPEVSCTVWSMVFDRAPAADLAPGEAFLVHGGSSGIGTMAIQLAYARGARVFTTAGSAAKLQACRDFGADVAINYRESDFADVIRAETNGAGVDVILDTIGARYLEGNVASLATGGRMVVIGMQGGAVGQLNLGALMTRRASIYAATLRARPLEQKALIVAGTEASVWPLIEAGQVRPVVHEVLPMAEAAEAHRIIEDSSHIGKVLLSAR</sequence>
<protein>
    <submittedName>
        <fullName evidence="4">NAD(P)H-quinone oxidoreductase</fullName>
    </submittedName>
</protein>